<dbReference type="PROSITE" id="PS51257">
    <property type="entry name" value="PROKAR_LIPOPROTEIN"/>
    <property type="match status" value="1"/>
</dbReference>
<feature type="chain" id="PRO_5011474123" evidence="5">
    <location>
        <begin position="24"/>
        <end position="899"/>
    </location>
</feature>
<feature type="signal peptide" evidence="5">
    <location>
        <begin position="1"/>
        <end position="23"/>
    </location>
</feature>
<protein>
    <submittedName>
        <fullName evidence="7">Putative heme-binding domain-containing protein</fullName>
    </submittedName>
</protein>
<dbReference type="Proteomes" id="UP000198916">
    <property type="component" value="Unassembled WGS sequence"/>
</dbReference>
<dbReference type="SUPFAM" id="SSF50952">
    <property type="entry name" value="Soluble quinoprotein glucose dehydrogenase"/>
    <property type="match status" value="1"/>
</dbReference>
<evidence type="ECO:0000256" key="5">
    <source>
        <dbReference type="SAM" id="SignalP"/>
    </source>
</evidence>
<organism evidence="7 8">
    <name type="scientific">Parapedobacter koreensis</name>
    <dbReference type="NCBI Taxonomy" id="332977"/>
    <lineage>
        <taxon>Bacteria</taxon>
        <taxon>Pseudomonadati</taxon>
        <taxon>Bacteroidota</taxon>
        <taxon>Sphingobacteriia</taxon>
        <taxon>Sphingobacteriales</taxon>
        <taxon>Sphingobacteriaceae</taxon>
        <taxon>Parapedobacter</taxon>
    </lineage>
</organism>
<dbReference type="InterPro" id="IPR036909">
    <property type="entry name" value="Cyt_c-like_dom_sf"/>
</dbReference>
<feature type="domain" description="Cytochrome c" evidence="6">
    <location>
        <begin position="751"/>
        <end position="889"/>
    </location>
</feature>
<keyword evidence="3 4" id="KW-0408">Iron</keyword>
<evidence type="ECO:0000256" key="4">
    <source>
        <dbReference type="PROSITE-ProRule" id="PRU00433"/>
    </source>
</evidence>
<dbReference type="InterPro" id="IPR009056">
    <property type="entry name" value="Cyt_c-like_dom"/>
</dbReference>
<proteinExistence type="predicted"/>
<reference evidence="8" key="1">
    <citation type="submission" date="2016-10" db="EMBL/GenBank/DDBJ databases">
        <authorList>
            <person name="Varghese N."/>
            <person name="Submissions S."/>
        </authorList>
    </citation>
    <scope>NUCLEOTIDE SEQUENCE [LARGE SCALE GENOMIC DNA]</scope>
    <source>
        <strain evidence="8">Jip14</strain>
    </source>
</reference>
<dbReference type="GO" id="GO:0020037">
    <property type="term" value="F:heme binding"/>
    <property type="evidence" value="ECO:0007669"/>
    <property type="project" value="InterPro"/>
</dbReference>
<evidence type="ECO:0000256" key="2">
    <source>
        <dbReference type="ARBA" id="ARBA00022723"/>
    </source>
</evidence>
<keyword evidence="5" id="KW-0732">Signal</keyword>
<name>A0A1H7F7E9_9SPHI</name>
<dbReference type="InterPro" id="IPR013427">
    <property type="entry name" value="Haem-bd_dom_put"/>
</dbReference>
<dbReference type="PANTHER" id="PTHR33546">
    <property type="entry name" value="LARGE, MULTIFUNCTIONAL SECRETED PROTEIN-RELATED"/>
    <property type="match status" value="1"/>
</dbReference>
<evidence type="ECO:0000313" key="7">
    <source>
        <dbReference type="EMBL" id="SEK19115.1"/>
    </source>
</evidence>
<dbReference type="PANTHER" id="PTHR33546:SF1">
    <property type="entry name" value="LARGE, MULTIFUNCTIONAL SECRETED PROTEIN"/>
    <property type="match status" value="1"/>
</dbReference>
<sequence length="899" mass="100220">MQTFMKKPAGLVAGLQLLLLASACQTEKEDGSANVDTGPKVEKITIAPDFVVEHLYSPSENKEGSWVAMTFDDKGRMIVSDQYGSLYRLDMPEIGMDTLAVKPQRLAFPGDEWKDDTTQTKVGMGYAQGLLWAFNSLYVMVNHKSDTTFEKSSGLYRLKDNDGDDQFDEITLLKSFEGEGEHGPHSIILAPDGQSIYLVCGNHTDVPKMDSYLLPSNWDEDNVFQSIKDPRGHAVDRMAPGGWIAETDSLGRHWQFVAGGFRNTFDIAFNDEGELFAYDSDMEWDFGMPWYRPTRLLHVTKGAEFGWRTGTEKWATYYPDNLPPLLNIGQGSPTNLVHAGKAAFPDKYRNSLLAFDWSFGIIYAVHLEQQGATYHASAEEFLSGAPLPLTDGEIGPDGALYFLTGGRKLDSDLYRVYYRNHGEVKEEPNREAGDITEEMAVRRQLEGYFEHAADSNVVNGIWPYLNHDDRHVRYAATVALMHQPLKLWGRKAFRERNIRTVTQAMIAMAKMGDPALQSVVLRKLMTVDINRISRENKLGLLRAFELALYRMGDPEPVLANRLTAYLSDSYPAADNALNRELSKILIQVDAPYVVARTLALLDSAKDDSTVVAATLTSSSDLILRNPQYGLDIANTLVKTPPAQQIYFATALSKATTGWTPELYERYFKWYYDAFGYKGGNSFIGFLDAARKLALENVPKEQFAHYNAISGDSLLAESGKALLENVEPPKGPGRNWEIDTALKAVEKDKGKRDFERGKSLFAAIRCISCHTMRGEGGAIGPDLTQLGTRFSVRDMLESIIEPNEVISDQYESKVLVLKDGSSVLGRLVSEEGDVYSVSQNPYAPQVLREIPKNDVKEMRVSKVSTMPPGTLNVLNEEELKDLIAYLMAGGNESSPAYKTK</sequence>
<dbReference type="InterPro" id="IPR011041">
    <property type="entry name" value="Quinoprot_gluc/sorb_DH_b-prop"/>
</dbReference>
<dbReference type="InterPro" id="IPR011042">
    <property type="entry name" value="6-blade_b-propeller_TolB-like"/>
</dbReference>
<dbReference type="GO" id="GO:0046872">
    <property type="term" value="F:metal ion binding"/>
    <property type="evidence" value="ECO:0007669"/>
    <property type="project" value="UniProtKB-KW"/>
</dbReference>
<evidence type="ECO:0000313" key="8">
    <source>
        <dbReference type="Proteomes" id="UP000198916"/>
    </source>
</evidence>
<dbReference type="STRING" id="332977.SAMN05421740_101141"/>
<keyword evidence="2 4" id="KW-0479">Metal-binding</keyword>
<dbReference type="AlphaFoldDB" id="A0A1H7F7E9"/>
<dbReference type="EMBL" id="FNZR01000001">
    <property type="protein sequence ID" value="SEK19115.1"/>
    <property type="molecule type" value="Genomic_DNA"/>
</dbReference>
<dbReference type="Pfam" id="PF00034">
    <property type="entry name" value="Cytochrom_C"/>
    <property type="match status" value="1"/>
</dbReference>
<dbReference type="GO" id="GO:0009055">
    <property type="term" value="F:electron transfer activity"/>
    <property type="evidence" value="ECO:0007669"/>
    <property type="project" value="InterPro"/>
</dbReference>
<dbReference type="NCBIfam" id="TIGR02603">
    <property type="entry name" value="CxxCH_TIGR02603"/>
    <property type="match status" value="1"/>
</dbReference>
<evidence type="ECO:0000256" key="3">
    <source>
        <dbReference type="ARBA" id="ARBA00023004"/>
    </source>
</evidence>
<evidence type="ECO:0000259" key="6">
    <source>
        <dbReference type="PROSITE" id="PS51007"/>
    </source>
</evidence>
<dbReference type="Gene3D" id="2.120.10.30">
    <property type="entry name" value="TolB, C-terminal domain"/>
    <property type="match status" value="1"/>
</dbReference>
<gene>
    <name evidence="7" type="ORF">SAMN05421740_101141</name>
</gene>
<keyword evidence="1 4" id="KW-0349">Heme</keyword>
<keyword evidence="8" id="KW-1185">Reference proteome</keyword>
<accession>A0A1H7F7E9</accession>
<evidence type="ECO:0000256" key="1">
    <source>
        <dbReference type="ARBA" id="ARBA00022617"/>
    </source>
</evidence>
<dbReference type="PROSITE" id="PS51007">
    <property type="entry name" value="CYTC"/>
    <property type="match status" value="1"/>
</dbReference>
<dbReference type="Gene3D" id="1.10.760.10">
    <property type="entry name" value="Cytochrome c-like domain"/>
    <property type="match status" value="1"/>
</dbReference>
<dbReference type="SUPFAM" id="SSF46626">
    <property type="entry name" value="Cytochrome c"/>
    <property type="match status" value="1"/>
</dbReference>